<sequence>MNEGTVAILIQWCLICLVWMGSFDLLLRELNLSRRRMLAILVAFLVCSFVSWTLAFAPVEISLSGTIMPLLFSGWLYVQIPAQRRRFHLFAAIVMAWILFWLRWIFFTDPILLFWDERIILPTVAIVAAVIINRRGVSQLFCLLLSIVLADAIYGLYFGKMSGTCQLGSEFAQDLIWSSLSFWFCFRVVWLWICRWIGWSHAEPSKSDARRG</sequence>
<keyword evidence="1" id="KW-0472">Membrane</keyword>
<dbReference type="Pfam" id="PF24124">
    <property type="entry name" value="YphA"/>
    <property type="match status" value="1"/>
</dbReference>
<evidence type="ECO:0000313" key="2">
    <source>
        <dbReference type="EMBL" id="RNB84924.1"/>
    </source>
</evidence>
<feature type="transmembrane region" description="Helical" evidence="1">
    <location>
        <begin position="112"/>
        <end position="133"/>
    </location>
</feature>
<feature type="transmembrane region" description="Helical" evidence="1">
    <location>
        <begin position="140"/>
        <end position="157"/>
    </location>
</feature>
<feature type="transmembrane region" description="Helical" evidence="1">
    <location>
        <begin position="38"/>
        <end position="55"/>
    </location>
</feature>
<protein>
    <submittedName>
        <fullName evidence="2">Uncharacterized protein</fullName>
    </submittedName>
</protein>
<evidence type="ECO:0000313" key="3">
    <source>
        <dbReference type="Proteomes" id="UP000281915"/>
    </source>
</evidence>
<dbReference type="AlphaFoldDB" id="A0A3M8DA55"/>
<evidence type="ECO:0000256" key="1">
    <source>
        <dbReference type="SAM" id="Phobius"/>
    </source>
</evidence>
<feature type="transmembrane region" description="Helical" evidence="1">
    <location>
        <begin position="61"/>
        <end position="80"/>
    </location>
</feature>
<keyword evidence="1" id="KW-0812">Transmembrane</keyword>
<comment type="caution">
    <text evidence="2">The sequence shown here is derived from an EMBL/GenBank/DDBJ whole genome shotgun (WGS) entry which is preliminary data.</text>
</comment>
<organism evidence="2 3">
    <name type="scientific">Brevibacillus panacihumi</name>
    <dbReference type="NCBI Taxonomy" id="497735"/>
    <lineage>
        <taxon>Bacteria</taxon>
        <taxon>Bacillati</taxon>
        <taxon>Bacillota</taxon>
        <taxon>Bacilli</taxon>
        <taxon>Bacillales</taxon>
        <taxon>Paenibacillaceae</taxon>
        <taxon>Brevibacillus</taxon>
    </lineage>
</organism>
<reference evidence="2 3" key="1">
    <citation type="submission" date="2018-10" db="EMBL/GenBank/DDBJ databases">
        <title>Phylogenomics of Brevibacillus.</title>
        <authorList>
            <person name="Dunlap C."/>
        </authorList>
    </citation>
    <scope>NUCLEOTIDE SEQUENCE [LARGE SCALE GENOMIC DNA]</scope>
    <source>
        <strain evidence="2 3">JCM 15085</strain>
    </source>
</reference>
<dbReference type="EMBL" id="RHHT01000005">
    <property type="protein sequence ID" value="RNB84924.1"/>
    <property type="molecule type" value="Genomic_DNA"/>
</dbReference>
<dbReference type="Proteomes" id="UP000281915">
    <property type="component" value="Unassembled WGS sequence"/>
</dbReference>
<name>A0A3M8DA55_9BACL</name>
<dbReference type="InterPro" id="IPR014617">
    <property type="entry name" value="YphA_Bacsu"/>
</dbReference>
<gene>
    <name evidence="2" type="ORF">EDM58_04405</name>
</gene>
<feature type="transmembrane region" description="Helical" evidence="1">
    <location>
        <begin position="87"/>
        <end position="106"/>
    </location>
</feature>
<feature type="transmembrane region" description="Helical" evidence="1">
    <location>
        <begin position="177"/>
        <end position="197"/>
    </location>
</feature>
<keyword evidence="1" id="KW-1133">Transmembrane helix</keyword>
<feature type="transmembrane region" description="Helical" evidence="1">
    <location>
        <begin position="6"/>
        <end position="26"/>
    </location>
</feature>
<dbReference type="RefSeq" id="WP_122912278.1">
    <property type="nucleotide sequence ID" value="NZ_RHHT01000005.1"/>
</dbReference>
<proteinExistence type="predicted"/>
<accession>A0A3M8DA55</accession>